<name>A0A382HZ49_9ZZZZ</name>
<feature type="non-terminal residue" evidence="1">
    <location>
        <position position="1"/>
    </location>
</feature>
<sequence>KVEKTISDLRENPTIQDWGLQIEAAGSVDELASKCNLIVTTTSAKEALVLADHVQEGTHITAMGSDDHGKQELEAALLGKADLVVADSISQCVDHGECFHAVKDGSVDEESILELGNVIKEPMLGRSNDKEITVADLTGIAIQDIQIAKMASGTLIGGGCDS</sequence>
<dbReference type="Gene3D" id="3.30.1780.10">
    <property type="entry name" value="ornithine cyclodeaminase, domain 1"/>
    <property type="match status" value="1"/>
</dbReference>
<dbReference type="InterPro" id="IPR003462">
    <property type="entry name" value="ODC_Mu_crystall"/>
</dbReference>
<dbReference type="GO" id="GO:0005737">
    <property type="term" value="C:cytoplasm"/>
    <property type="evidence" value="ECO:0007669"/>
    <property type="project" value="TreeGrafter"/>
</dbReference>
<dbReference type="InterPro" id="IPR023401">
    <property type="entry name" value="ODC_N"/>
</dbReference>
<organism evidence="1">
    <name type="scientific">marine metagenome</name>
    <dbReference type="NCBI Taxonomy" id="408172"/>
    <lineage>
        <taxon>unclassified sequences</taxon>
        <taxon>metagenomes</taxon>
        <taxon>ecological metagenomes</taxon>
    </lineage>
</organism>
<evidence type="ECO:0000313" key="1">
    <source>
        <dbReference type="EMBL" id="SVB92694.1"/>
    </source>
</evidence>
<gene>
    <name evidence="1" type="ORF">METZ01_LOCUS245548</name>
</gene>
<dbReference type="Pfam" id="PF02423">
    <property type="entry name" value="OCD_Mu_crystall"/>
    <property type="match status" value="1"/>
</dbReference>
<dbReference type="AlphaFoldDB" id="A0A382HZ49"/>
<dbReference type="PANTHER" id="PTHR13812:SF19">
    <property type="entry name" value="KETIMINE REDUCTASE MU-CRYSTALLIN"/>
    <property type="match status" value="1"/>
</dbReference>
<dbReference type="SUPFAM" id="SSF51735">
    <property type="entry name" value="NAD(P)-binding Rossmann-fold domains"/>
    <property type="match status" value="1"/>
</dbReference>
<reference evidence="1" key="1">
    <citation type="submission" date="2018-05" db="EMBL/GenBank/DDBJ databases">
        <authorList>
            <person name="Lanie J.A."/>
            <person name="Ng W.-L."/>
            <person name="Kazmierczak K.M."/>
            <person name="Andrzejewski T.M."/>
            <person name="Davidsen T.M."/>
            <person name="Wayne K.J."/>
            <person name="Tettelin H."/>
            <person name="Glass J.I."/>
            <person name="Rusch D."/>
            <person name="Podicherti R."/>
            <person name="Tsui H.-C.T."/>
            <person name="Winkler M.E."/>
        </authorList>
    </citation>
    <scope>NUCLEOTIDE SEQUENCE</scope>
</reference>
<dbReference type="EMBL" id="UINC01064225">
    <property type="protein sequence ID" value="SVB92694.1"/>
    <property type="molecule type" value="Genomic_DNA"/>
</dbReference>
<accession>A0A382HZ49</accession>
<protein>
    <submittedName>
        <fullName evidence="1">Uncharacterized protein</fullName>
    </submittedName>
</protein>
<proteinExistence type="predicted"/>
<dbReference type="Gene3D" id="3.40.50.720">
    <property type="entry name" value="NAD(P)-binding Rossmann-like Domain"/>
    <property type="match status" value="1"/>
</dbReference>
<dbReference type="InterPro" id="IPR036291">
    <property type="entry name" value="NAD(P)-bd_dom_sf"/>
</dbReference>
<dbReference type="PANTHER" id="PTHR13812">
    <property type="entry name" value="KETIMINE REDUCTASE MU-CRYSTALLIN"/>
    <property type="match status" value="1"/>
</dbReference>